<dbReference type="Gene3D" id="3.40.50.1240">
    <property type="entry name" value="Phosphoglycerate mutase-like"/>
    <property type="match status" value="1"/>
</dbReference>
<keyword evidence="4" id="KW-1185">Reference proteome</keyword>
<protein>
    <recommendedName>
        <fullName evidence="5">Phosphoglycerate mutase-like protein</fullName>
    </recommendedName>
</protein>
<dbReference type="Proteomes" id="UP000006352">
    <property type="component" value="Unassembled WGS sequence"/>
</dbReference>
<accession>J4HTF1</accession>
<dbReference type="STRING" id="599839.J4HTF1"/>
<dbReference type="PANTHER" id="PTHR11567">
    <property type="entry name" value="ACID PHOSPHATASE-RELATED"/>
    <property type="match status" value="1"/>
</dbReference>
<evidence type="ECO:0000313" key="4">
    <source>
        <dbReference type="Proteomes" id="UP000006352"/>
    </source>
</evidence>
<evidence type="ECO:0000256" key="2">
    <source>
        <dbReference type="SAM" id="Phobius"/>
    </source>
</evidence>
<dbReference type="GeneID" id="24094378"/>
<dbReference type="HOGENOM" id="CLU_023111_1_0_1"/>
<proteinExistence type="predicted"/>
<dbReference type="AlphaFoldDB" id="J4HTF1"/>
<reference evidence="3 4" key="1">
    <citation type="journal article" date="2012" name="Appl. Environ. Microbiol.">
        <title>Short-read sequencing for genomic analysis of the brown rot fungus Fibroporia radiculosa.</title>
        <authorList>
            <person name="Tang J.D."/>
            <person name="Perkins A.D."/>
            <person name="Sonstegard T.S."/>
            <person name="Schroeder S.G."/>
            <person name="Burgess S.C."/>
            <person name="Diehl S.V."/>
        </authorList>
    </citation>
    <scope>NUCLEOTIDE SEQUENCE [LARGE SCALE GENOMIC DNA]</scope>
    <source>
        <strain evidence="3 4">TFFH 294</strain>
    </source>
</reference>
<dbReference type="InParanoid" id="J4HTF1"/>
<dbReference type="PANTHER" id="PTHR11567:SF142">
    <property type="entry name" value="PHOSPHOGLYCERATE MUTASE-LIKE PROTEIN"/>
    <property type="match status" value="1"/>
</dbReference>
<evidence type="ECO:0000256" key="1">
    <source>
        <dbReference type="SAM" id="MobiDB-lite"/>
    </source>
</evidence>
<evidence type="ECO:0008006" key="5">
    <source>
        <dbReference type="Google" id="ProtNLM"/>
    </source>
</evidence>
<keyword evidence="2" id="KW-0812">Transmembrane</keyword>
<dbReference type="RefSeq" id="XP_012178750.1">
    <property type="nucleotide sequence ID" value="XM_012323360.1"/>
</dbReference>
<evidence type="ECO:0000313" key="3">
    <source>
        <dbReference type="EMBL" id="CCL99467.1"/>
    </source>
</evidence>
<dbReference type="EMBL" id="HE796933">
    <property type="protein sequence ID" value="CCL99467.1"/>
    <property type="molecule type" value="Genomic_DNA"/>
</dbReference>
<sequence>MSGQDSTVIGVVIIARHGDRLEFYQDPDTYAVTATDITPLGEQQEWQLGNLLRSIYLNESSPSFIQGIAPSSSTFNVDQVEVYADNSGIDSVIMDSCAALVQGMWQATPQQNISLANGTTITSPLGGYQYVPINSVQPSTDVSLEGTTDCNTLDTRTEAFYNSSMFAQKAQEAEPFLSQLQPYVGGRPVELSNMWNIFDYMNVQSIHNATFLANLPPTFLAQARDLCNWHEYNVFSDPSFTGVGNIAFQTMLPGILNSIDSITNSSTGLKMTYYAVAYKPFLSMFNMTGVVNAGELPGALIDYASAAVFEIRQSSPTSEPVIRFQFKNGTQDAGFTTYPLVFADWNGTGGEDVPVSTFAAAFGKAAVNTTLDWCNVCGQTTERGCATALAAAAYTSGAGSSSKHQLITPVGAGFLGAGLTAAVFLMALGALMFLGVLTAGMGKFRKRQSHAASVEGGTRKMRGDELELHSEANSYAAPSLTHT</sequence>
<dbReference type="SUPFAM" id="SSF53254">
    <property type="entry name" value="Phosphoglycerate mutase-like"/>
    <property type="match status" value="1"/>
</dbReference>
<feature type="region of interest" description="Disordered" evidence="1">
    <location>
        <begin position="448"/>
        <end position="468"/>
    </location>
</feature>
<gene>
    <name evidence="3" type="ORF">FIBRA_01485</name>
</gene>
<dbReference type="InterPro" id="IPR050645">
    <property type="entry name" value="Histidine_acid_phosphatase"/>
</dbReference>
<organism evidence="3 4">
    <name type="scientific">Fibroporia radiculosa</name>
    <dbReference type="NCBI Taxonomy" id="599839"/>
    <lineage>
        <taxon>Eukaryota</taxon>
        <taxon>Fungi</taxon>
        <taxon>Dikarya</taxon>
        <taxon>Basidiomycota</taxon>
        <taxon>Agaricomycotina</taxon>
        <taxon>Agaricomycetes</taxon>
        <taxon>Polyporales</taxon>
        <taxon>Fibroporiaceae</taxon>
        <taxon>Fibroporia</taxon>
    </lineage>
</organism>
<keyword evidence="2" id="KW-0472">Membrane</keyword>
<dbReference type="OrthoDB" id="258392at2759"/>
<feature type="compositionally biased region" description="Basic and acidic residues" evidence="1">
    <location>
        <begin position="457"/>
        <end position="468"/>
    </location>
</feature>
<name>J4HTF1_9APHY</name>
<dbReference type="GO" id="GO:0016791">
    <property type="term" value="F:phosphatase activity"/>
    <property type="evidence" value="ECO:0007669"/>
    <property type="project" value="TreeGrafter"/>
</dbReference>
<dbReference type="InterPro" id="IPR029033">
    <property type="entry name" value="His_PPase_superfam"/>
</dbReference>
<keyword evidence="2" id="KW-1133">Transmembrane helix</keyword>
<feature type="transmembrane region" description="Helical" evidence="2">
    <location>
        <begin position="410"/>
        <end position="437"/>
    </location>
</feature>